<sequence length="344" mass="38722">MSNGEDGKKWLIGRDDSLADGDSDSRFENYAAKQNREHKQQGVGQGDPVDRSGLASYRKRENLEPPATTISIADRRLIDLLDEYAWVLNDSWSVPDDLSPRKFCPSEVPNPRWDSLICRLLRDRGFSAEVEELEGAMREYRQFARGFPYRPLQDDDENWSYFVNRVVQPAREPSAWMWRLLSDMRQVVANQSGIPNSNEFGSLGANEAHSEGSEVPPAEHEAFIEDANVDSTEVVLMQEALKTVVANGLSGVVAIAANATSAERASASMNRLLDEDANRCDWSLEKWVQELSSRKENYSKKTIQATAKIKGGGWQLCLKMREAKKKDRLVSKETGKDFSSSNRL</sequence>
<accession>A0A5C6DU53</accession>
<dbReference type="RefSeq" id="WP_146601260.1">
    <property type="nucleotide sequence ID" value="NZ_SJPY01000006.1"/>
</dbReference>
<evidence type="ECO:0000313" key="2">
    <source>
        <dbReference type="EMBL" id="TWU38981.1"/>
    </source>
</evidence>
<dbReference type="EMBL" id="SJPY01000006">
    <property type="protein sequence ID" value="TWU38981.1"/>
    <property type="molecule type" value="Genomic_DNA"/>
</dbReference>
<dbReference type="AlphaFoldDB" id="A0A5C6DU53"/>
<organism evidence="2 3">
    <name type="scientific">Novipirellula aureliae</name>
    <dbReference type="NCBI Taxonomy" id="2527966"/>
    <lineage>
        <taxon>Bacteria</taxon>
        <taxon>Pseudomonadati</taxon>
        <taxon>Planctomycetota</taxon>
        <taxon>Planctomycetia</taxon>
        <taxon>Pirellulales</taxon>
        <taxon>Pirellulaceae</taxon>
        <taxon>Novipirellula</taxon>
    </lineage>
</organism>
<feature type="region of interest" description="Disordered" evidence="1">
    <location>
        <begin position="1"/>
        <end position="60"/>
    </location>
</feature>
<dbReference type="OrthoDB" id="10003129at2"/>
<name>A0A5C6DU53_9BACT</name>
<evidence type="ECO:0000313" key="3">
    <source>
        <dbReference type="Proteomes" id="UP000315471"/>
    </source>
</evidence>
<dbReference type="Proteomes" id="UP000315471">
    <property type="component" value="Unassembled WGS sequence"/>
</dbReference>
<comment type="caution">
    <text evidence="2">The sequence shown here is derived from an EMBL/GenBank/DDBJ whole genome shotgun (WGS) entry which is preliminary data.</text>
</comment>
<protein>
    <submittedName>
        <fullName evidence="2">Uncharacterized protein</fullName>
    </submittedName>
</protein>
<keyword evidence="3" id="KW-1185">Reference proteome</keyword>
<feature type="compositionally biased region" description="Basic and acidic residues" evidence="1">
    <location>
        <begin position="1"/>
        <end position="27"/>
    </location>
</feature>
<reference evidence="2 3" key="1">
    <citation type="submission" date="2019-02" db="EMBL/GenBank/DDBJ databases">
        <title>Deep-cultivation of Planctomycetes and their phenomic and genomic characterization uncovers novel biology.</title>
        <authorList>
            <person name="Wiegand S."/>
            <person name="Jogler M."/>
            <person name="Boedeker C."/>
            <person name="Pinto D."/>
            <person name="Vollmers J."/>
            <person name="Rivas-Marin E."/>
            <person name="Kohn T."/>
            <person name="Peeters S.H."/>
            <person name="Heuer A."/>
            <person name="Rast P."/>
            <person name="Oberbeckmann S."/>
            <person name="Bunk B."/>
            <person name="Jeske O."/>
            <person name="Meyerdierks A."/>
            <person name="Storesund J.E."/>
            <person name="Kallscheuer N."/>
            <person name="Luecker S."/>
            <person name="Lage O.M."/>
            <person name="Pohl T."/>
            <person name="Merkel B.J."/>
            <person name="Hornburger P."/>
            <person name="Mueller R.-W."/>
            <person name="Bruemmer F."/>
            <person name="Labrenz M."/>
            <person name="Spormann A.M."/>
            <person name="Op Den Camp H."/>
            <person name="Overmann J."/>
            <person name="Amann R."/>
            <person name="Jetten M.S.M."/>
            <person name="Mascher T."/>
            <person name="Medema M.H."/>
            <person name="Devos D.P."/>
            <person name="Kaster A.-K."/>
            <person name="Ovreas L."/>
            <person name="Rohde M."/>
            <person name="Galperin M.Y."/>
            <person name="Jogler C."/>
        </authorList>
    </citation>
    <scope>NUCLEOTIDE SEQUENCE [LARGE SCALE GENOMIC DNA]</scope>
    <source>
        <strain evidence="2 3">Q31b</strain>
    </source>
</reference>
<gene>
    <name evidence="2" type="ORF">Q31b_40590</name>
</gene>
<evidence type="ECO:0000256" key="1">
    <source>
        <dbReference type="SAM" id="MobiDB-lite"/>
    </source>
</evidence>
<proteinExistence type="predicted"/>